<protein>
    <submittedName>
        <fullName evidence="2">Uncharacterized protein</fullName>
    </submittedName>
</protein>
<keyword evidence="3" id="KW-1185">Reference proteome</keyword>
<evidence type="ECO:0000313" key="2">
    <source>
        <dbReference type="EMBL" id="QDT58017.1"/>
    </source>
</evidence>
<evidence type="ECO:0000256" key="1">
    <source>
        <dbReference type="SAM" id="MobiDB-lite"/>
    </source>
</evidence>
<proteinExistence type="predicted"/>
<dbReference type="AlphaFoldDB" id="A0A517SPG0"/>
<dbReference type="Proteomes" id="UP000315003">
    <property type="component" value="Chromosome"/>
</dbReference>
<sequence length="83" mass="9334">MRQKKRSQSSTRDRISDSSKRPADGCLLTILLSKHDARPIQLVIETHQPCGDCSIELNAIELNAGNRALLDGDLFFDLRDIVR</sequence>
<name>A0A517SPG0_9BACT</name>
<evidence type="ECO:0000313" key="3">
    <source>
        <dbReference type="Proteomes" id="UP000315003"/>
    </source>
</evidence>
<feature type="region of interest" description="Disordered" evidence="1">
    <location>
        <begin position="1"/>
        <end position="22"/>
    </location>
</feature>
<reference evidence="2 3" key="1">
    <citation type="submission" date="2019-02" db="EMBL/GenBank/DDBJ databases">
        <title>Deep-cultivation of Planctomycetes and their phenomic and genomic characterization uncovers novel biology.</title>
        <authorList>
            <person name="Wiegand S."/>
            <person name="Jogler M."/>
            <person name="Boedeker C."/>
            <person name="Pinto D."/>
            <person name="Vollmers J."/>
            <person name="Rivas-Marin E."/>
            <person name="Kohn T."/>
            <person name="Peeters S.H."/>
            <person name="Heuer A."/>
            <person name="Rast P."/>
            <person name="Oberbeckmann S."/>
            <person name="Bunk B."/>
            <person name="Jeske O."/>
            <person name="Meyerdierks A."/>
            <person name="Storesund J.E."/>
            <person name="Kallscheuer N."/>
            <person name="Luecker S."/>
            <person name="Lage O.M."/>
            <person name="Pohl T."/>
            <person name="Merkel B.J."/>
            <person name="Hornburger P."/>
            <person name="Mueller R.-W."/>
            <person name="Bruemmer F."/>
            <person name="Labrenz M."/>
            <person name="Spormann A.M."/>
            <person name="Op den Camp H."/>
            <person name="Overmann J."/>
            <person name="Amann R."/>
            <person name="Jetten M.S.M."/>
            <person name="Mascher T."/>
            <person name="Medema M.H."/>
            <person name="Devos D.P."/>
            <person name="Kaster A.-K."/>
            <person name="Ovreas L."/>
            <person name="Rohde M."/>
            <person name="Galperin M.Y."/>
            <person name="Jogler C."/>
        </authorList>
    </citation>
    <scope>NUCLEOTIDE SEQUENCE [LARGE SCALE GENOMIC DNA]</scope>
    <source>
        <strain evidence="2 3">SV_7m_r</strain>
    </source>
</reference>
<organism evidence="2 3">
    <name type="scientific">Stieleria bergensis</name>
    <dbReference type="NCBI Taxonomy" id="2528025"/>
    <lineage>
        <taxon>Bacteria</taxon>
        <taxon>Pseudomonadati</taxon>
        <taxon>Planctomycetota</taxon>
        <taxon>Planctomycetia</taxon>
        <taxon>Pirellulales</taxon>
        <taxon>Pirellulaceae</taxon>
        <taxon>Stieleria</taxon>
    </lineage>
</organism>
<dbReference type="EMBL" id="CP036272">
    <property type="protein sequence ID" value="QDT58017.1"/>
    <property type="molecule type" value="Genomic_DNA"/>
</dbReference>
<feature type="compositionally biased region" description="Basic and acidic residues" evidence="1">
    <location>
        <begin position="11"/>
        <end position="22"/>
    </location>
</feature>
<accession>A0A517SPG0</accession>
<gene>
    <name evidence="2" type="ORF">SV7mr_05060</name>
</gene>